<feature type="compositionally biased region" description="Gly residues" evidence="1">
    <location>
        <begin position="1"/>
        <end position="15"/>
    </location>
</feature>
<dbReference type="AlphaFoldDB" id="A0A0F8Z1I5"/>
<evidence type="ECO:0000256" key="1">
    <source>
        <dbReference type="SAM" id="MobiDB-lite"/>
    </source>
</evidence>
<protein>
    <submittedName>
        <fullName evidence="2">Uncharacterized protein</fullName>
    </submittedName>
</protein>
<dbReference type="EMBL" id="LAZR01063034">
    <property type="protein sequence ID" value="KKK60309.1"/>
    <property type="molecule type" value="Genomic_DNA"/>
</dbReference>
<proteinExistence type="predicted"/>
<accession>A0A0F8Z1I5</accession>
<name>A0A0F8Z1I5_9ZZZZ</name>
<feature type="compositionally biased region" description="Polar residues" evidence="1">
    <location>
        <begin position="19"/>
        <end position="29"/>
    </location>
</feature>
<gene>
    <name evidence="2" type="ORF">LCGC14_3025660</name>
</gene>
<feature type="region of interest" description="Disordered" evidence="1">
    <location>
        <begin position="1"/>
        <end position="35"/>
    </location>
</feature>
<feature type="non-terminal residue" evidence="2">
    <location>
        <position position="1"/>
    </location>
</feature>
<evidence type="ECO:0000313" key="2">
    <source>
        <dbReference type="EMBL" id="KKK60309.1"/>
    </source>
</evidence>
<reference evidence="2" key="1">
    <citation type="journal article" date="2015" name="Nature">
        <title>Complex archaea that bridge the gap between prokaryotes and eukaryotes.</title>
        <authorList>
            <person name="Spang A."/>
            <person name="Saw J.H."/>
            <person name="Jorgensen S.L."/>
            <person name="Zaremba-Niedzwiedzka K."/>
            <person name="Martijn J."/>
            <person name="Lind A.E."/>
            <person name="van Eijk R."/>
            <person name="Schleper C."/>
            <person name="Guy L."/>
            <person name="Ettema T.J."/>
        </authorList>
    </citation>
    <scope>NUCLEOTIDE SEQUENCE</scope>
</reference>
<organism evidence="2">
    <name type="scientific">marine sediment metagenome</name>
    <dbReference type="NCBI Taxonomy" id="412755"/>
    <lineage>
        <taxon>unclassified sequences</taxon>
        <taxon>metagenomes</taxon>
        <taxon>ecological metagenomes</taxon>
    </lineage>
</organism>
<comment type="caution">
    <text evidence="2">The sequence shown here is derived from an EMBL/GenBank/DDBJ whole genome shotgun (WGS) entry which is preliminary data.</text>
</comment>
<sequence length="134" mass="14439">GSGQVAGDSAGGNDGQLGDANTSDNSDPNWTDDIPPVGICTVEGIVERNLLDVLDMKNDVLDILDEAIGKEEALWEYMDTVFKNRDFGNTSKGDVVKAKQKIMGAIQHEVQAETDIKHSIKKLEDSMSAIDGDM</sequence>